<dbReference type="EMBL" id="CP021112">
    <property type="protein sequence ID" value="ARP98008.1"/>
    <property type="molecule type" value="Genomic_DNA"/>
</dbReference>
<dbReference type="GO" id="GO:0005829">
    <property type="term" value="C:cytosol"/>
    <property type="evidence" value="ECO:0007669"/>
    <property type="project" value="TreeGrafter"/>
</dbReference>
<reference evidence="1 2" key="1">
    <citation type="submission" date="2017-05" db="EMBL/GenBank/DDBJ databases">
        <title>Full genome sequence of Pseudorhodoplanes sinuspersici.</title>
        <authorList>
            <person name="Dastgheib S.M.M."/>
            <person name="Shavandi M."/>
            <person name="Tirandaz H."/>
        </authorList>
    </citation>
    <scope>NUCLEOTIDE SEQUENCE [LARGE SCALE GENOMIC DNA]</scope>
    <source>
        <strain evidence="1 2">RIPI110</strain>
    </source>
</reference>
<dbReference type="GO" id="GO:0016491">
    <property type="term" value="F:oxidoreductase activity"/>
    <property type="evidence" value="ECO:0007669"/>
    <property type="project" value="InterPro"/>
</dbReference>
<protein>
    <submittedName>
        <fullName evidence="1">Uncharacterized protein</fullName>
    </submittedName>
</protein>
<dbReference type="STRING" id="1235591.CAK95_02125"/>
<dbReference type="PANTHER" id="PTHR30543">
    <property type="entry name" value="CHROMATE REDUCTASE"/>
    <property type="match status" value="1"/>
</dbReference>
<dbReference type="OrthoDB" id="571777at2"/>
<dbReference type="PANTHER" id="PTHR30543:SF21">
    <property type="entry name" value="NAD(P)H-DEPENDENT FMN REDUCTASE LOT6"/>
    <property type="match status" value="1"/>
</dbReference>
<dbReference type="KEGG" id="psin:CAK95_02125"/>
<dbReference type="InterPro" id="IPR029039">
    <property type="entry name" value="Flavoprotein-like_sf"/>
</dbReference>
<accession>A0A1W6ZKR5</accession>
<gene>
    <name evidence="1" type="ORF">CAK95_02125</name>
</gene>
<dbReference type="SUPFAM" id="SSF52218">
    <property type="entry name" value="Flavoproteins"/>
    <property type="match status" value="1"/>
</dbReference>
<dbReference type="RefSeq" id="WP_086086325.1">
    <property type="nucleotide sequence ID" value="NZ_CP021112.1"/>
</dbReference>
<dbReference type="Pfam" id="PF03358">
    <property type="entry name" value="FMN_red"/>
    <property type="match status" value="1"/>
</dbReference>
<evidence type="ECO:0000313" key="2">
    <source>
        <dbReference type="Proteomes" id="UP000194137"/>
    </source>
</evidence>
<dbReference type="AlphaFoldDB" id="A0A1W6ZKR5"/>
<name>A0A1W6ZKR5_9HYPH</name>
<keyword evidence="2" id="KW-1185">Reference proteome</keyword>
<dbReference type="Gene3D" id="3.40.50.360">
    <property type="match status" value="1"/>
</dbReference>
<dbReference type="InterPro" id="IPR050712">
    <property type="entry name" value="NAD(P)H-dep_reductase"/>
</dbReference>
<evidence type="ECO:0000313" key="1">
    <source>
        <dbReference type="EMBL" id="ARP98008.1"/>
    </source>
</evidence>
<organism evidence="1 2">
    <name type="scientific">Pseudorhodoplanes sinuspersici</name>
    <dbReference type="NCBI Taxonomy" id="1235591"/>
    <lineage>
        <taxon>Bacteria</taxon>
        <taxon>Pseudomonadati</taxon>
        <taxon>Pseudomonadota</taxon>
        <taxon>Alphaproteobacteria</taxon>
        <taxon>Hyphomicrobiales</taxon>
        <taxon>Pseudorhodoplanes</taxon>
    </lineage>
</organism>
<dbReference type="GO" id="GO:0010181">
    <property type="term" value="F:FMN binding"/>
    <property type="evidence" value="ECO:0007669"/>
    <property type="project" value="TreeGrafter"/>
</dbReference>
<proteinExistence type="predicted"/>
<sequence>MNSDNTLYLGGRSNSSARPLIVGLGGTARPGSSTENALRLALEAASKQGADTEIFAGPALDVPIYAPEKGERSDASLRLVEALKRCDGLILASPAYHGSISGLVKNAIDYTEDLRQAERTYLDGIAVGCVVTCAGWQAGGQTLAAMRSIVHSLRGWPTPMGVVINTVNAPFDFNGRCVDSTIEAQLHIVGRQVVDFATLRRSAAAA</sequence>
<dbReference type="InterPro" id="IPR005025">
    <property type="entry name" value="FMN_Rdtase-like_dom"/>
</dbReference>
<dbReference type="Proteomes" id="UP000194137">
    <property type="component" value="Chromosome"/>
</dbReference>